<evidence type="ECO:0000259" key="5">
    <source>
        <dbReference type="PROSITE" id="PS51078"/>
    </source>
</evidence>
<dbReference type="PANTHER" id="PTHR30136:SF34">
    <property type="entry name" value="TRANSCRIPTIONAL REGULATOR"/>
    <property type="match status" value="1"/>
</dbReference>
<feature type="domain" description="IclR-ED" evidence="5">
    <location>
        <begin position="81"/>
        <end position="272"/>
    </location>
</feature>
<feature type="domain" description="IclR-ED" evidence="5">
    <location>
        <begin position="366"/>
        <end position="550"/>
    </location>
</feature>
<feature type="domain" description="HTH iclR-type" evidence="4">
    <location>
        <begin position="305"/>
        <end position="365"/>
    </location>
</feature>
<dbReference type="SMART" id="SM00346">
    <property type="entry name" value="HTH_ICLR"/>
    <property type="match status" value="2"/>
</dbReference>
<reference evidence="6" key="1">
    <citation type="submission" date="2022-10" db="EMBL/GenBank/DDBJ databases">
        <title>The complete genomes of actinobacterial strains from the NBC collection.</title>
        <authorList>
            <person name="Joergensen T.S."/>
            <person name="Alvarez Arevalo M."/>
            <person name="Sterndorff E.B."/>
            <person name="Faurdal D."/>
            <person name="Vuksanovic O."/>
            <person name="Mourched A.-S."/>
            <person name="Charusanti P."/>
            <person name="Shaw S."/>
            <person name="Blin K."/>
            <person name="Weber T."/>
        </authorList>
    </citation>
    <scope>NUCLEOTIDE SEQUENCE</scope>
    <source>
        <strain evidence="6">NBC_00119</strain>
    </source>
</reference>
<evidence type="ECO:0000256" key="3">
    <source>
        <dbReference type="ARBA" id="ARBA00023163"/>
    </source>
</evidence>
<protein>
    <submittedName>
        <fullName evidence="6">Helix-turn-helix domain-containing protein</fullName>
    </submittedName>
</protein>
<dbReference type="PANTHER" id="PTHR30136">
    <property type="entry name" value="HELIX-TURN-HELIX TRANSCRIPTIONAL REGULATOR, ICLR FAMILY"/>
    <property type="match status" value="1"/>
</dbReference>
<dbReference type="InterPro" id="IPR005471">
    <property type="entry name" value="Tscrpt_reg_IclR_N"/>
</dbReference>
<gene>
    <name evidence="6" type="ORF">OHU69_25320</name>
</gene>
<keyword evidence="2" id="KW-0238">DNA-binding</keyword>
<dbReference type="GO" id="GO:0045892">
    <property type="term" value="P:negative regulation of DNA-templated transcription"/>
    <property type="evidence" value="ECO:0007669"/>
    <property type="project" value="TreeGrafter"/>
</dbReference>
<dbReference type="AlphaFoldDB" id="A0AAU1UAU9"/>
<keyword evidence="1" id="KW-0805">Transcription regulation</keyword>
<dbReference type="Gene3D" id="3.30.450.40">
    <property type="match status" value="2"/>
</dbReference>
<proteinExistence type="predicted"/>
<keyword evidence="3" id="KW-0804">Transcription</keyword>
<evidence type="ECO:0000313" key="6">
    <source>
        <dbReference type="EMBL" id="WTS14078.1"/>
    </source>
</evidence>
<dbReference type="InterPro" id="IPR050707">
    <property type="entry name" value="HTH_MetabolicPath_Reg"/>
</dbReference>
<dbReference type="SUPFAM" id="SSF55781">
    <property type="entry name" value="GAF domain-like"/>
    <property type="match status" value="2"/>
</dbReference>
<dbReference type="PROSITE" id="PS51078">
    <property type="entry name" value="ICLR_ED"/>
    <property type="match status" value="2"/>
</dbReference>
<feature type="domain" description="HTH iclR-type" evidence="4">
    <location>
        <begin position="20"/>
        <end position="92"/>
    </location>
</feature>
<evidence type="ECO:0000256" key="2">
    <source>
        <dbReference type="ARBA" id="ARBA00023125"/>
    </source>
</evidence>
<dbReference type="GO" id="GO:0003700">
    <property type="term" value="F:DNA-binding transcription factor activity"/>
    <property type="evidence" value="ECO:0007669"/>
    <property type="project" value="TreeGrafter"/>
</dbReference>
<dbReference type="Pfam" id="PF09339">
    <property type="entry name" value="HTH_IclR"/>
    <property type="match status" value="2"/>
</dbReference>
<dbReference type="InterPro" id="IPR036390">
    <property type="entry name" value="WH_DNA-bd_sf"/>
</dbReference>
<evidence type="ECO:0000259" key="4">
    <source>
        <dbReference type="PROSITE" id="PS51077"/>
    </source>
</evidence>
<organism evidence="6">
    <name type="scientific">Streptomyces sp. NBC_00119</name>
    <dbReference type="NCBI Taxonomy" id="2975659"/>
    <lineage>
        <taxon>Bacteria</taxon>
        <taxon>Bacillati</taxon>
        <taxon>Actinomycetota</taxon>
        <taxon>Actinomycetes</taxon>
        <taxon>Kitasatosporales</taxon>
        <taxon>Streptomycetaceae</taxon>
        <taxon>Streptomyces</taxon>
    </lineage>
</organism>
<dbReference type="Gene3D" id="1.10.10.10">
    <property type="entry name" value="Winged helix-like DNA-binding domain superfamily/Winged helix DNA-binding domain"/>
    <property type="match status" value="2"/>
</dbReference>
<sequence length="560" mass="58902">MSTGPVPTLDPGVSAPAEAVAPLVRGIDVLRGLTDAGGTLSLSELARATGLARSTVDRICATLAHMGCLRLDGRDATLAPPLMAVGNAYLGALRLPALLGPRAERLADELDESVSLAVPDGDGIRFIHQATRRRAMSLSFRIGDLLPAERTAPGPLFAGAWDEDLWERWRARRAADPEDRAFPAVPPRQEAEKEPFEERVARAGAAGWALDDQLIEPGLVALAVPVRGPGGDVACVVSVVSHTSRHTAASLREAMLGRLRDAVTEMEEALRGPVPEAPAPTGPDATGPDAAWAAEAKQRLGRDFVESLARGLAVLTVFGPGRAELNLTGIAAATGLARATARRALITLEHLGYVASRGRGFRLTPRVLALGFPPLSHLTLAEIATPHMRALSAELHDSVSLTVLDGDDIRYTARVATSRVMSVNISVGTRFPAFATSMGRVLLAGLAPAERAAFLARADLAPLTPRTVTGADRLGALLDDVRHQGHALVDGELEEGLRSVAVPVRDLAGQVVAAVNVATHSSRRELARVTDEVLPALLATASRIEADLHVAGRFARIPAA</sequence>
<evidence type="ECO:0000256" key="1">
    <source>
        <dbReference type="ARBA" id="ARBA00023015"/>
    </source>
</evidence>
<dbReference type="EMBL" id="CP108195">
    <property type="protein sequence ID" value="WTS14078.1"/>
    <property type="molecule type" value="Genomic_DNA"/>
</dbReference>
<dbReference type="NCBIfam" id="TIGR02431">
    <property type="entry name" value="pcaR_pcaU"/>
    <property type="match status" value="1"/>
</dbReference>
<name>A0AAU1UAU9_9ACTN</name>
<dbReference type="Pfam" id="PF01614">
    <property type="entry name" value="IclR_C"/>
    <property type="match status" value="2"/>
</dbReference>
<dbReference type="GO" id="GO:0003677">
    <property type="term" value="F:DNA binding"/>
    <property type="evidence" value="ECO:0007669"/>
    <property type="project" value="UniProtKB-KW"/>
</dbReference>
<accession>A0AAU1UAU9</accession>
<dbReference type="SUPFAM" id="SSF46785">
    <property type="entry name" value="Winged helix' DNA-binding domain"/>
    <property type="match status" value="2"/>
</dbReference>
<dbReference type="GO" id="GO:0046278">
    <property type="term" value="P:3,4-dihydroxybenzoate metabolic process"/>
    <property type="evidence" value="ECO:0007669"/>
    <property type="project" value="InterPro"/>
</dbReference>
<dbReference type="GO" id="GO:0045893">
    <property type="term" value="P:positive regulation of DNA-templated transcription"/>
    <property type="evidence" value="ECO:0007669"/>
    <property type="project" value="InterPro"/>
</dbReference>
<dbReference type="PROSITE" id="PS51077">
    <property type="entry name" value="HTH_ICLR"/>
    <property type="match status" value="2"/>
</dbReference>
<dbReference type="InterPro" id="IPR029016">
    <property type="entry name" value="GAF-like_dom_sf"/>
</dbReference>
<dbReference type="InterPro" id="IPR012794">
    <property type="entry name" value="PcaR_PcaU"/>
</dbReference>
<dbReference type="InterPro" id="IPR014757">
    <property type="entry name" value="Tscrpt_reg_IclR_C"/>
</dbReference>
<dbReference type="InterPro" id="IPR036388">
    <property type="entry name" value="WH-like_DNA-bd_sf"/>
</dbReference>